<proteinExistence type="predicted"/>
<accession>A0A074JXV2</accession>
<evidence type="ECO:0000259" key="1">
    <source>
        <dbReference type="Pfam" id="PF13403"/>
    </source>
</evidence>
<evidence type="ECO:0000313" key="2">
    <source>
        <dbReference type="EMBL" id="KEO54152.1"/>
    </source>
</evidence>
<evidence type="ECO:0000313" key="3">
    <source>
        <dbReference type="Proteomes" id="UP000027432"/>
    </source>
</evidence>
<dbReference type="Pfam" id="PF13403">
    <property type="entry name" value="Hint_2"/>
    <property type="match status" value="1"/>
</dbReference>
<organism evidence="2 3">
    <name type="scientific">Thioclava pacifica DSM 10166</name>
    <dbReference type="NCBI Taxonomy" id="1353537"/>
    <lineage>
        <taxon>Bacteria</taxon>
        <taxon>Pseudomonadati</taxon>
        <taxon>Pseudomonadota</taxon>
        <taxon>Alphaproteobacteria</taxon>
        <taxon>Rhodobacterales</taxon>
        <taxon>Paracoccaceae</taxon>
        <taxon>Thioclava</taxon>
    </lineage>
</organism>
<dbReference type="InterPro" id="IPR028992">
    <property type="entry name" value="Hedgehog/Intein_dom"/>
</dbReference>
<sequence length="366" mass="39708">MRPQGGWIAAHIAHRGAHRFDDHRLPELIAQGTLMLEFTLMRGEEAPLPLIHLNQREGWRDFLSLQLDAEGRIVMAQRRGDAVHAVSLDATQERLAGGQMRLSWRWDGPGRESLLTLEALDLGTIRQQAGLAPLPLTRAEIVALAQGSGAARIGPRVDWLAIGDHLQPVGPAACFAPATPIETPDGPRPAAHLQAGDLVLTADAGPQPVLWSGRVTLPALGHLRPVKLCAPVFSRTRDLWVMPQHRVALEGPSVDFLFGLDEVLIAAGDLVDGCAALQPDRPSLLSWQGILLEDHHLLSADGCKIESLHLGRLARQPLLAATTALAPLVKDGRLPLHRKPVRKIVHGYEAKTLASARRQGLRPFVA</sequence>
<gene>
    <name evidence="2" type="ORF">TP2_04325</name>
</gene>
<keyword evidence="3" id="KW-1185">Reference proteome</keyword>
<comment type="caution">
    <text evidence="2">The sequence shown here is derived from an EMBL/GenBank/DDBJ whole genome shotgun (WGS) entry which is preliminary data.</text>
</comment>
<name>A0A074JXV2_9RHOB</name>
<feature type="domain" description="Hedgehog/Intein (Hint)" evidence="1">
    <location>
        <begin position="174"/>
        <end position="311"/>
    </location>
</feature>
<dbReference type="SUPFAM" id="SSF51294">
    <property type="entry name" value="Hedgehog/intein (Hint) domain"/>
    <property type="match status" value="1"/>
</dbReference>
<dbReference type="STRING" id="1353537.TP2_04325"/>
<dbReference type="InterPro" id="IPR036844">
    <property type="entry name" value="Hint_dom_sf"/>
</dbReference>
<dbReference type="Proteomes" id="UP000027432">
    <property type="component" value="Unassembled WGS sequence"/>
</dbReference>
<protein>
    <recommendedName>
        <fullName evidence="1">Hedgehog/Intein (Hint) domain-containing protein</fullName>
    </recommendedName>
</protein>
<dbReference type="EMBL" id="AUND01000012">
    <property type="protein sequence ID" value="KEO54152.1"/>
    <property type="molecule type" value="Genomic_DNA"/>
</dbReference>
<dbReference type="AlphaFoldDB" id="A0A074JXV2"/>
<reference evidence="2 3" key="1">
    <citation type="submission" date="2013-07" db="EMBL/GenBank/DDBJ databases">
        <title>Thioclava pacifica DSM 10166 Genome Sequencing.</title>
        <authorList>
            <person name="Lai Q."/>
            <person name="Shao Z."/>
        </authorList>
    </citation>
    <scope>NUCLEOTIDE SEQUENCE [LARGE SCALE GENOMIC DNA]</scope>
    <source>
        <strain evidence="2 3">DSM 10166</strain>
    </source>
</reference>
<dbReference type="eggNOG" id="COG2931">
    <property type="taxonomic scope" value="Bacteria"/>
</dbReference>
<dbReference type="RefSeq" id="WP_051692284.1">
    <property type="nucleotide sequence ID" value="NZ_AUND01000012.1"/>
</dbReference>